<evidence type="ECO:0000256" key="1">
    <source>
        <dbReference type="SAM" id="MobiDB-lite"/>
    </source>
</evidence>
<name>A0A368JWW0_9BACT</name>
<evidence type="ECO:0000313" key="2">
    <source>
        <dbReference type="EMBL" id="RCR71436.1"/>
    </source>
</evidence>
<evidence type="ECO:0000313" key="3">
    <source>
        <dbReference type="Proteomes" id="UP000253383"/>
    </source>
</evidence>
<feature type="compositionally biased region" description="Basic and acidic residues" evidence="1">
    <location>
        <begin position="1"/>
        <end position="13"/>
    </location>
</feature>
<feature type="compositionally biased region" description="Polar residues" evidence="1">
    <location>
        <begin position="21"/>
        <end position="32"/>
    </location>
</feature>
<dbReference type="OrthoDB" id="964544at2"/>
<accession>A0A368JWW0</accession>
<reference evidence="2 3" key="1">
    <citation type="submission" date="2018-07" db="EMBL/GenBank/DDBJ databases">
        <title>Genome analysis of Larkinella rosea.</title>
        <authorList>
            <person name="Zhou Z."/>
            <person name="Wang G."/>
        </authorList>
    </citation>
    <scope>NUCLEOTIDE SEQUENCE [LARGE SCALE GENOMIC DNA]</scope>
    <source>
        <strain evidence="3">zzj9</strain>
    </source>
</reference>
<feature type="compositionally biased region" description="Basic and acidic residues" evidence="1">
    <location>
        <begin position="48"/>
        <end position="79"/>
    </location>
</feature>
<keyword evidence="3" id="KW-1185">Reference proteome</keyword>
<protein>
    <submittedName>
        <fullName evidence="2">Uncharacterized protein</fullName>
    </submittedName>
</protein>
<dbReference type="Proteomes" id="UP000253383">
    <property type="component" value="Unassembled WGS sequence"/>
</dbReference>
<proteinExistence type="predicted"/>
<dbReference type="RefSeq" id="WP_114403967.1">
    <property type="nucleotide sequence ID" value="NZ_QOWE01000001.1"/>
</dbReference>
<gene>
    <name evidence="2" type="ORF">DUE52_00410</name>
</gene>
<organism evidence="2 3">
    <name type="scientific">Larkinella punicea</name>
    <dbReference type="NCBI Taxonomy" id="2315727"/>
    <lineage>
        <taxon>Bacteria</taxon>
        <taxon>Pseudomonadati</taxon>
        <taxon>Bacteroidota</taxon>
        <taxon>Cytophagia</taxon>
        <taxon>Cytophagales</taxon>
        <taxon>Spirosomataceae</taxon>
        <taxon>Larkinella</taxon>
    </lineage>
</organism>
<comment type="caution">
    <text evidence="2">The sequence shown here is derived from an EMBL/GenBank/DDBJ whole genome shotgun (WGS) entry which is preliminary data.</text>
</comment>
<dbReference type="EMBL" id="QOWE01000001">
    <property type="protein sequence ID" value="RCR71436.1"/>
    <property type="molecule type" value="Genomic_DNA"/>
</dbReference>
<feature type="region of interest" description="Disordered" evidence="1">
    <location>
        <begin position="1"/>
        <end position="88"/>
    </location>
</feature>
<sequence length="88" mass="9478">MAEKSKEEIEAKKAIGPAGLANQSANGTSGPGSQFPDEEIQDISPTDIEDRYLDGDEDRTAANVRETHPNRNRDGKPQIDKPSYGGGH</sequence>
<dbReference type="AlphaFoldDB" id="A0A368JWW0"/>